<organism evidence="2 3">
    <name type="scientific">Leptospirillum ferriphilum</name>
    <dbReference type="NCBI Taxonomy" id="178606"/>
    <lineage>
        <taxon>Bacteria</taxon>
        <taxon>Pseudomonadati</taxon>
        <taxon>Nitrospirota</taxon>
        <taxon>Nitrospiria</taxon>
        <taxon>Nitrospirales</taxon>
        <taxon>Nitrospiraceae</taxon>
        <taxon>Leptospirillum</taxon>
    </lineage>
</organism>
<gene>
    <name evidence="2" type="ORF">LptCag_1686</name>
</gene>
<accession>A0A094WB10</accession>
<evidence type="ECO:0000313" key="2">
    <source>
        <dbReference type="EMBL" id="KGA92852.1"/>
    </source>
</evidence>
<evidence type="ECO:0000256" key="1">
    <source>
        <dbReference type="SAM" id="MobiDB-lite"/>
    </source>
</evidence>
<feature type="region of interest" description="Disordered" evidence="1">
    <location>
        <begin position="1"/>
        <end position="49"/>
    </location>
</feature>
<sequence>MFFEDFDPEVRQGLKVTPESHGRKSSNFDSGTVRKSDRKKTGPLKQKYQ</sequence>
<proteinExistence type="predicted"/>
<dbReference type="EMBL" id="JPGK01000011">
    <property type="protein sequence ID" value="KGA92852.1"/>
    <property type="molecule type" value="Genomic_DNA"/>
</dbReference>
<feature type="compositionally biased region" description="Basic residues" evidence="1">
    <location>
        <begin position="36"/>
        <end position="49"/>
    </location>
</feature>
<evidence type="ECO:0000313" key="3">
    <source>
        <dbReference type="Proteomes" id="UP000029452"/>
    </source>
</evidence>
<dbReference type="Proteomes" id="UP000029452">
    <property type="component" value="Unassembled WGS sequence"/>
</dbReference>
<protein>
    <submittedName>
        <fullName evidence="2">Uncharacterized protein</fullName>
    </submittedName>
</protein>
<dbReference type="AlphaFoldDB" id="A0A094WB10"/>
<reference evidence="2 3" key="1">
    <citation type="submission" date="2014-06" db="EMBL/GenBank/DDBJ databases">
        <title>Draft genome sequence of iron oxidizing acidophile Leptospirillum ferriphilum DSM14647.</title>
        <authorList>
            <person name="Cardenas J.P."/>
            <person name="Lazcano M."/>
            <person name="Ossandon F.J."/>
            <person name="Corbett M."/>
            <person name="Holmes D.S."/>
            <person name="Watkin E."/>
        </authorList>
    </citation>
    <scope>NUCLEOTIDE SEQUENCE [LARGE SCALE GENOMIC DNA]</scope>
    <source>
        <strain evidence="2 3">DSM 14647</strain>
    </source>
</reference>
<comment type="caution">
    <text evidence="2">The sequence shown here is derived from an EMBL/GenBank/DDBJ whole genome shotgun (WGS) entry which is preliminary data.</text>
</comment>
<name>A0A094WB10_9BACT</name>
<dbReference type="PATRIC" id="fig|178606.4.peg.2446"/>
<feature type="compositionally biased region" description="Basic and acidic residues" evidence="1">
    <location>
        <begin position="8"/>
        <end position="22"/>
    </location>
</feature>